<feature type="region of interest" description="Disordered" evidence="2">
    <location>
        <begin position="197"/>
        <end position="239"/>
    </location>
</feature>
<keyword evidence="1" id="KW-0234">DNA repair</keyword>
<feature type="domain" description="Single-stranded DNA-binding protein BPT7" evidence="3">
    <location>
        <begin position="14"/>
        <end position="184"/>
    </location>
</feature>
<name>A0AAE9VEZ7_9CAUD</name>
<dbReference type="InterPro" id="IPR016411">
    <property type="entry name" value="SSB_T7"/>
</dbReference>
<evidence type="ECO:0000256" key="1">
    <source>
        <dbReference type="HAMAP-Rule" id="MF_04153"/>
    </source>
</evidence>
<keyword evidence="1" id="KW-0227">DNA damage</keyword>
<dbReference type="GO" id="GO:0006281">
    <property type="term" value="P:DNA repair"/>
    <property type="evidence" value="ECO:0007669"/>
    <property type="project" value="UniProtKB-UniRule"/>
</dbReference>
<evidence type="ECO:0000256" key="2">
    <source>
        <dbReference type="SAM" id="MobiDB-lite"/>
    </source>
</evidence>
<keyword evidence="1" id="KW-0235">DNA replication</keyword>
<dbReference type="EMBL" id="OP924544">
    <property type="protein sequence ID" value="WAX22732.1"/>
    <property type="molecule type" value="Genomic_DNA"/>
</dbReference>
<protein>
    <recommendedName>
        <fullName evidence="1">Single-stranded DNA-binding protein</fullName>
        <shortName evidence="1">SSB protein</shortName>
    </recommendedName>
    <alternativeName>
        <fullName evidence="1">Helix-destabilizing protein</fullName>
    </alternativeName>
</protein>
<dbReference type="Proteomes" id="UP001221264">
    <property type="component" value="Segment"/>
</dbReference>
<organism evidence="4 5">
    <name type="scientific">Pseudomonas phage UFJF_PfSW6</name>
    <dbReference type="NCBI Taxonomy" id="3003725"/>
    <lineage>
        <taxon>Viruses</taxon>
        <taxon>Duplodnaviria</taxon>
        <taxon>Heunggongvirae</taxon>
        <taxon>Uroviricota</taxon>
        <taxon>Caudoviricetes</taxon>
        <taxon>Autographivirales</taxon>
        <taxon>Autotranscriptaviridae</taxon>
        <taxon>Studiervirinae</taxon>
        <taxon>Pijolavirus</taxon>
        <taxon>Pijolavirus UFJFPfSW6</taxon>
    </lineage>
</organism>
<gene>
    <name evidence="4" type="ORF">UFJFPfSW6_00018</name>
</gene>
<comment type="subunit">
    <text evidence="1">Homodimer. Interacts (via C-terminus) with the viral DNA polymerase. Interacts with the viral helicase/primase. Part of the replicase complex that includes the DNA polymerase, the primase/helicase and the single-stranded DNA binding protein.</text>
</comment>
<dbReference type="InterPro" id="IPR012340">
    <property type="entry name" value="NA-bd_OB-fold"/>
</dbReference>
<accession>A0AAE9VEZ7</accession>
<keyword evidence="5" id="KW-1185">Reference proteome</keyword>
<dbReference type="GO" id="GO:0006310">
    <property type="term" value="P:DNA recombination"/>
    <property type="evidence" value="ECO:0007669"/>
    <property type="project" value="UniProtKB-UniRule"/>
</dbReference>
<dbReference type="Pfam" id="PF21265">
    <property type="entry name" value="SBB_T7"/>
    <property type="match status" value="1"/>
</dbReference>
<dbReference type="GO" id="GO:0003697">
    <property type="term" value="F:single-stranded DNA binding"/>
    <property type="evidence" value="ECO:0007669"/>
    <property type="project" value="UniProtKB-UniRule"/>
</dbReference>
<dbReference type="Gene3D" id="2.40.50.140">
    <property type="entry name" value="Nucleic acid-binding proteins"/>
    <property type="match status" value="1"/>
</dbReference>
<comment type="domain">
    <text evidence="1">The acidic C-terminus is involved in modulating the ssDNA binding properties. It is also required for dimer formation and for interactions with the viral DNA polymerase and the helicase.</text>
</comment>
<evidence type="ECO:0000313" key="5">
    <source>
        <dbReference type="Proteomes" id="UP001221264"/>
    </source>
</evidence>
<evidence type="ECO:0000313" key="4">
    <source>
        <dbReference type="EMBL" id="WAX22732.1"/>
    </source>
</evidence>
<dbReference type="GO" id="GO:0039693">
    <property type="term" value="P:viral DNA genome replication"/>
    <property type="evidence" value="ECO:0007669"/>
    <property type="project" value="UniProtKB-UniRule"/>
</dbReference>
<comment type="function">
    <text evidence="1">Single-stranded DNA-binding protein that participates in viral DNA replication, formation of concatemers, recombination and repair of double-stranded breaks. Coats the lagging-strand ssDNA as the replication fork advances and stimulates the activities of viral DNA polymerase and primase/helicase. Coordinates simultaneous synthesis of leading- and lagging-strands. Together with DNA primase/helicase, promotes pairing of two homologous DNA molecules containing complementary single-stranded regions and mediates homologous DNA strand exchange. Promotes also the formation of joint molecules. Disrupts loops, hairpins and other secondary structures present on ssDNA to reduce and eliminate pausing of viral DNA polymerase at specific sites during elongation.</text>
</comment>
<sequence length="239" mass="26429">MAGFKKEFFFTPRGVVEPYCALQKPDYGNEEKGFGNPRGVWKANLTLSSREAQPIIDRIVKCHEANWRQIQKDWANGGEAAAKAKLQRGKTLLQPYEGQLPFFENDDGTVTFKFSGYASFLDKKTGENKAIDLRVVDSKGKRIDNVPAIAGGSEGKVRFSMFAYGFSNVAGASVKLQLDSFMLLLLKEFQAGSDDWADETEDGFVAEAGSSDWDGHDEAPQSGPRGHTEEEIPDDDDPF</sequence>
<reference evidence="5" key="1">
    <citation type="journal article" date="2023" name="3 Biotech">
        <title>Genome sequencing of Pseudomonas fluorescens phage UFJF_PfSW6: a novel lytic Pijolavirus specie with potential for biocontrol in the dairy industry.</title>
        <authorList>
            <person name="Vidigal P.M.P."/>
            <person name="Hungaro H.M."/>
        </authorList>
    </citation>
    <scope>NUCLEOTIDE SEQUENCE [LARGE SCALE GENOMIC DNA]</scope>
</reference>
<keyword evidence="1" id="KW-1194">Viral DNA replication</keyword>
<evidence type="ECO:0000259" key="3">
    <source>
        <dbReference type="Pfam" id="PF21265"/>
    </source>
</evidence>
<proteinExistence type="inferred from homology"/>
<dbReference type="PIRSF" id="PIRSF004311">
    <property type="entry name" value="Helix_destablz_SSB_T7"/>
    <property type="match status" value="1"/>
</dbReference>
<dbReference type="InterPro" id="IPR049476">
    <property type="entry name" value="SBB_BPT7"/>
</dbReference>
<dbReference type="HAMAP" id="MF_04153">
    <property type="entry name" value="SSB_T7"/>
    <property type="match status" value="1"/>
</dbReference>
<comment type="similarity">
    <text evidence="1">Belongs to the Teseptimavirus single-stranded DNA-binding protein family.</text>
</comment>
<keyword evidence="1 4" id="KW-0238">DNA-binding</keyword>
<keyword evidence="1" id="KW-0233">DNA recombination</keyword>
<dbReference type="SUPFAM" id="SSF50249">
    <property type="entry name" value="Nucleic acid-binding proteins"/>
    <property type="match status" value="1"/>
</dbReference>